<dbReference type="GO" id="GO:0006508">
    <property type="term" value="P:proteolysis"/>
    <property type="evidence" value="ECO:0007669"/>
    <property type="project" value="InterPro"/>
</dbReference>
<evidence type="ECO:0000256" key="1">
    <source>
        <dbReference type="ARBA" id="ARBA00007664"/>
    </source>
</evidence>
<dbReference type="PROSITE" id="PS00134">
    <property type="entry name" value="TRYPSIN_HIS"/>
    <property type="match status" value="1"/>
</dbReference>
<gene>
    <name evidence="4" type="ORF">COHA_010551</name>
</gene>
<keyword evidence="2" id="KW-1015">Disulfide bond</keyword>
<evidence type="ECO:0000259" key="3">
    <source>
        <dbReference type="PROSITE" id="PS50240"/>
    </source>
</evidence>
<dbReference type="InterPro" id="IPR050430">
    <property type="entry name" value="Peptidase_S1"/>
</dbReference>
<dbReference type="GO" id="GO:0004252">
    <property type="term" value="F:serine-type endopeptidase activity"/>
    <property type="evidence" value="ECO:0007669"/>
    <property type="project" value="InterPro"/>
</dbReference>
<dbReference type="Pfam" id="PF00089">
    <property type="entry name" value="Trypsin"/>
    <property type="match status" value="1"/>
</dbReference>
<dbReference type="AlphaFoldDB" id="A0AAD5DG34"/>
<evidence type="ECO:0000256" key="2">
    <source>
        <dbReference type="ARBA" id="ARBA00023157"/>
    </source>
</evidence>
<evidence type="ECO:0000313" key="5">
    <source>
        <dbReference type="Proteomes" id="UP001205105"/>
    </source>
</evidence>
<feature type="domain" description="Peptidase S1" evidence="3">
    <location>
        <begin position="1"/>
        <end position="149"/>
    </location>
</feature>
<dbReference type="InterPro" id="IPR043504">
    <property type="entry name" value="Peptidase_S1_PA_chymotrypsin"/>
</dbReference>
<reference evidence="4" key="1">
    <citation type="submission" date="2020-11" db="EMBL/GenBank/DDBJ databases">
        <title>Chlorella ohadii genome sequencing and assembly.</title>
        <authorList>
            <person name="Murik O."/>
            <person name="Treves H."/>
            <person name="Kedem I."/>
            <person name="Shotland Y."/>
            <person name="Kaplan A."/>
        </authorList>
    </citation>
    <scope>NUCLEOTIDE SEQUENCE</scope>
    <source>
        <strain evidence="4">1</strain>
    </source>
</reference>
<dbReference type="Gene3D" id="2.40.10.10">
    <property type="entry name" value="Trypsin-like serine proteases"/>
    <property type="match status" value="2"/>
</dbReference>
<dbReference type="InterPro" id="IPR001314">
    <property type="entry name" value="Peptidase_S1A"/>
</dbReference>
<dbReference type="PANTHER" id="PTHR24276:SF98">
    <property type="entry name" value="FI18310P1-RELATED"/>
    <property type="match status" value="1"/>
</dbReference>
<organism evidence="4 5">
    <name type="scientific">Chlorella ohadii</name>
    <dbReference type="NCBI Taxonomy" id="2649997"/>
    <lineage>
        <taxon>Eukaryota</taxon>
        <taxon>Viridiplantae</taxon>
        <taxon>Chlorophyta</taxon>
        <taxon>core chlorophytes</taxon>
        <taxon>Trebouxiophyceae</taxon>
        <taxon>Chlorellales</taxon>
        <taxon>Chlorellaceae</taxon>
        <taxon>Chlorella clade</taxon>
        <taxon>Chlorella</taxon>
    </lineage>
</organism>
<dbReference type="SUPFAM" id="SSF50494">
    <property type="entry name" value="Trypsin-like serine proteases"/>
    <property type="match status" value="1"/>
</dbReference>
<accession>A0AAD5DG34</accession>
<comment type="similarity">
    <text evidence="1">Belongs to the peptidase S1 family.</text>
</comment>
<proteinExistence type="inferred from homology"/>
<name>A0AAD5DG34_9CHLO</name>
<dbReference type="PRINTS" id="PR00722">
    <property type="entry name" value="CHYMOTRYPSIN"/>
</dbReference>
<dbReference type="InterPro" id="IPR018114">
    <property type="entry name" value="TRYPSIN_HIS"/>
</dbReference>
<dbReference type="InterPro" id="IPR009003">
    <property type="entry name" value="Peptidase_S1_PA"/>
</dbReference>
<protein>
    <recommendedName>
        <fullName evidence="3">Peptidase S1 domain-containing protein</fullName>
    </recommendedName>
</protein>
<dbReference type="CDD" id="cd00190">
    <property type="entry name" value="Tryp_SPc"/>
    <property type="match status" value="1"/>
</dbReference>
<dbReference type="SMART" id="SM00020">
    <property type="entry name" value="Tryp_SPc"/>
    <property type="match status" value="1"/>
</dbReference>
<dbReference type="EMBL" id="JADXDR010000250">
    <property type="protein sequence ID" value="KAI7835546.1"/>
    <property type="molecule type" value="Genomic_DNA"/>
</dbReference>
<dbReference type="InterPro" id="IPR001254">
    <property type="entry name" value="Trypsin_dom"/>
</dbReference>
<sequence>MVLTAAHCVFEAGLRTPTVHIGRSFTAAAETGYDVRKAVAAALHPQYVQATSANDIALLLLDSSSTKTALQLPSFDLSLAPGTPVVAVGFGTTSEGSAVLSATLQHVTVSTISDSECKATYGSNQILGGMFCAGTMAGGKDSCQGDSGG</sequence>
<dbReference type="PROSITE" id="PS50240">
    <property type="entry name" value="TRYPSIN_DOM"/>
    <property type="match status" value="1"/>
</dbReference>
<dbReference type="PANTHER" id="PTHR24276">
    <property type="entry name" value="POLYSERASE-RELATED"/>
    <property type="match status" value="1"/>
</dbReference>
<comment type="caution">
    <text evidence="4">The sequence shown here is derived from an EMBL/GenBank/DDBJ whole genome shotgun (WGS) entry which is preliminary data.</text>
</comment>
<dbReference type="Proteomes" id="UP001205105">
    <property type="component" value="Unassembled WGS sequence"/>
</dbReference>
<keyword evidence="5" id="KW-1185">Reference proteome</keyword>
<evidence type="ECO:0000313" key="4">
    <source>
        <dbReference type="EMBL" id="KAI7835546.1"/>
    </source>
</evidence>